<dbReference type="EMBL" id="AYRZ02000009">
    <property type="protein sequence ID" value="PHT73706.1"/>
    <property type="molecule type" value="Genomic_DNA"/>
</dbReference>
<dbReference type="SUPFAM" id="SSF101941">
    <property type="entry name" value="NAC domain"/>
    <property type="match status" value="1"/>
</dbReference>
<evidence type="ECO:0000256" key="3">
    <source>
        <dbReference type="ARBA" id="ARBA00023163"/>
    </source>
</evidence>
<dbReference type="Pfam" id="PF02365">
    <property type="entry name" value="NAM"/>
    <property type="match status" value="1"/>
</dbReference>
<dbReference type="PROSITE" id="PS51005">
    <property type="entry name" value="NAC"/>
    <property type="match status" value="1"/>
</dbReference>
<organism evidence="6 7">
    <name type="scientific">Capsicum annuum</name>
    <name type="common">Capsicum pepper</name>
    <dbReference type="NCBI Taxonomy" id="4072"/>
    <lineage>
        <taxon>Eukaryota</taxon>
        <taxon>Viridiplantae</taxon>
        <taxon>Streptophyta</taxon>
        <taxon>Embryophyta</taxon>
        <taxon>Tracheophyta</taxon>
        <taxon>Spermatophyta</taxon>
        <taxon>Magnoliopsida</taxon>
        <taxon>eudicotyledons</taxon>
        <taxon>Gunneridae</taxon>
        <taxon>Pentapetalae</taxon>
        <taxon>asterids</taxon>
        <taxon>lamiids</taxon>
        <taxon>Solanales</taxon>
        <taxon>Solanaceae</taxon>
        <taxon>Solanoideae</taxon>
        <taxon>Capsiceae</taxon>
        <taxon>Capsicum</taxon>
    </lineage>
</organism>
<dbReference type="Gene3D" id="2.170.150.80">
    <property type="entry name" value="NAC domain"/>
    <property type="match status" value="1"/>
</dbReference>
<keyword evidence="1" id="KW-0805">Transcription regulation</keyword>
<feature type="domain" description="NAC" evidence="5">
    <location>
        <begin position="1"/>
        <end position="109"/>
    </location>
</feature>
<protein>
    <recommendedName>
        <fullName evidence="5">NAC domain-containing protein</fullName>
    </recommendedName>
</protein>
<dbReference type="Gramene" id="PHT73706">
    <property type="protein sequence ID" value="PHT73706"/>
    <property type="gene ID" value="T459_24491"/>
</dbReference>
<evidence type="ECO:0000256" key="2">
    <source>
        <dbReference type="ARBA" id="ARBA00023125"/>
    </source>
</evidence>
<dbReference type="GO" id="GO:0003677">
    <property type="term" value="F:DNA binding"/>
    <property type="evidence" value="ECO:0007669"/>
    <property type="project" value="UniProtKB-KW"/>
</dbReference>
<sequence>MYLFTLSRRKNDTGTRLERKTPKGVWKASQARKNLSNNEKFGNIRNKDVTGDDVQIGTKTSLVYWESKTTKTSWLMSEYRFPDELHHQPVSNEKKDKSFELTLNVIYYNGTKKNNDDDHDKGKKIVEYCNDLIPQPNPINFDHDIATTSTMQPSFHQTPTQSYTDAAATTSTRQQSFPQPLCGVMENVDNDFLQFDNDDISCPIPNIDFLEFDPFDQSISQYFDFDNFPCIKDEDIISHIPISQDDQTPSSDIKDPQLQMKKIKI</sequence>
<dbReference type="Proteomes" id="UP000222542">
    <property type="component" value="Unassembled WGS sequence"/>
</dbReference>
<keyword evidence="2" id="KW-0238">DNA-binding</keyword>
<dbReference type="GO" id="GO:0006355">
    <property type="term" value="P:regulation of DNA-templated transcription"/>
    <property type="evidence" value="ECO:0007669"/>
    <property type="project" value="InterPro"/>
</dbReference>
<dbReference type="InterPro" id="IPR036093">
    <property type="entry name" value="NAC_dom_sf"/>
</dbReference>
<dbReference type="PANTHER" id="PTHR31744:SF194">
    <property type="entry name" value="OS01G0888300 PROTEIN"/>
    <property type="match status" value="1"/>
</dbReference>
<keyword evidence="7" id="KW-1185">Reference proteome</keyword>
<accession>A0A2G2YVE4</accession>
<evidence type="ECO:0000256" key="1">
    <source>
        <dbReference type="ARBA" id="ARBA00023015"/>
    </source>
</evidence>
<evidence type="ECO:0000256" key="4">
    <source>
        <dbReference type="ARBA" id="ARBA00023242"/>
    </source>
</evidence>
<dbReference type="AlphaFoldDB" id="A0A2G2YVE4"/>
<reference evidence="6 7" key="2">
    <citation type="journal article" date="2017" name="Genome Biol.">
        <title>New reference genome sequences of hot pepper reveal the massive evolution of plant disease-resistance genes by retroduplication.</title>
        <authorList>
            <person name="Kim S."/>
            <person name="Park J."/>
            <person name="Yeom S.I."/>
            <person name="Kim Y.M."/>
            <person name="Seo E."/>
            <person name="Kim K.T."/>
            <person name="Kim M.S."/>
            <person name="Lee J.M."/>
            <person name="Cheong K."/>
            <person name="Shin H.S."/>
            <person name="Kim S.B."/>
            <person name="Han K."/>
            <person name="Lee J."/>
            <person name="Park M."/>
            <person name="Lee H.A."/>
            <person name="Lee H.Y."/>
            <person name="Lee Y."/>
            <person name="Oh S."/>
            <person name="Lee J.H."/>
            <person name="Choi E."/>
            <person name="Choi E."/>
            <person name="Lee S.E."/>
            <person name="Jeon J."/>
            <person name="Kim H."/>
            <person name="Choi G."/>
            <person name="Song H."/>
            <person name="Lee J."/>
            <person name="Lee S.C."/>
            <person name="Kwon J.K."/>
            <person name="Lee H.Y."/>
            <person name="Koo N."/>
            <person name="Hong Y."/>
            <person name="Kim R.W."/>
            <person name="Kang W.H."/>
            <person name="Huh J.H."/>
            <person name="Kang B.C."/>
            <person name="Yang T.J."/>
            <person name="Lee Y.H."/>
            <person name="Bennetzen J.L."/>
            <person name="Choi D."/>
        </authorList>
    </citation>
    <scope>NUCLEOTIDE SEQUENCE [LARGE SCALE GENOMIC DNA]</scope>
    <source>
        <strain evidence="7">cv. CM334</strain>
    </source>
</reference>
<dbReference type="InterPro" id="IPR003441">
    <property type="entry name" value="NAC-dom"/>
</dbReference>
<proteinExistence type="predicted"/>
<evidence type="ECO:0000313" key="6">
    <source>
        <dbReference type="EMBL" id="PHT73706.1"/>
    </source>
</evidence>
<gene>
    <name evidence="6" type="ORF">T459_24491</name>
</gene>
<reference evidence="6 7" key="1">
    <citation type="journal article" date="2014" name="Nat. Genet.">
        <title>Genome sequence of the hot pepper provides insights into the evolution of pungency in Capsicum species.</title>
        <authorList>
            <person name="Kim S."/>
            <person name="Park M."/>
            <person name="Yeom S.I."/>
            <person name="Kim Y.M."/>
            <person name="Lee J.M."/>
            <person name="Lee H.A."/>
            <person name="Seo E."/>
            <person name="Choi J."/>
            <person name="Cheong K."/>
            <person name="Kim K.T."/>
            <person name="Jung K."/>
            <person name="Lee G.W."/>
            <person name="Oh S.K."/>
            <person name="Bae C."/>
            <person name="Kim S.B."/>
            <person name="Lee H.Y."/>
            <person name="Kim S.Y."/>
            <person name="Kim M.S."/>
            <person name="Kang B.C."/>
            <person name="Jo Y.D."/>
            <person name="Yang H.B."/>
            <person name="Jeong H.J."/>
            <person name="Kang W.H."/>
            <person name="Kwon J.K."/>
            <person name="Shin C."/>
            <person name="Lim J.Y."/>
            <person name="Park J.H."/>
            <person name="Huh J.H."/>
            <person name="Kim J.S."/>
            <person name="Kim B.D."/>
            <person name="Cohen O."/>
            <person name="Paran I."/>
            <person name="Suh M.C."/>
            <person name="Lee S.B."/>
            <person name="Kim Y.K."/>
            <person name="Shin Y."/>
            <person name="Noh S.J."/>
            <person name="Park J."/>
            <person name="Seo Y.S."/>
            <person name="Kwon S.Y."/>
            <person name="Kim H.A."/>
            <person name="Park J.M."/>
            <person name="Kim H.J."/>
            <person name="Choi S.B."/>
            <person name="Bosland P.W."/>
            <person name="Reeves G."/>
            <person name="Jo S.H."/>
            <person name="Lee B.W."/>
            <person name="Cho H.T."/>
            <person name="Choi H.S."/>
            <person name="Lee M.S."/>
            <person name="Yu Y."/>
            <person name="Do Choi Y."/>
            <person name="Park B.S."/>
            <person name="van Deynze A."/>
            <person name="Ashrafi H."/>
            <person name="Hill T."/>
            <person name="Kim W.T."/>
            <person name="Pai H.S."/>
            <person name="Ahn H.K."/>
            <person name="Yeam I."/>
            <person name="Giovannoni J.J."/>
            <person name="Rose J.K."/>
            <person name="Sorensen I."/>
            <person name="Lee S.J."/>
            <person name="Kim R.W."/>
            <person name="Choi I.Y."/>
            <person name="Choi B.S."/>
            <person name="Lim J.S."/>
            <person name="Lee Y.H."/>
            <person name="Choi D."/>
        </authorList>
    </citation>
    <scope>NUCLEOTIDE SEQUENCE [LARGE SCALE GENOMIC DNA]</scope>
    <source>
        <strain evidence="7">cv. CM334</strain>
    </source>
</reference>
<dbReference type="PANTHER" id="PTHR31744">
    <property type="entry name" value="PROTEIN CUP-SHAPED COTYLEDON 2-RELATED"/>
    <property type="match status" value="1"/>
</dbReference>
<name>A0A2G2YVE4_CAPAN</name>
<evidence type="ECO:0000259" key="5">
    <source>
        <dbReference type="PROSITE" id="PS51005"/>
    </source>
</evidence>
<evidence type="ECO:0000313" key="7">
    <source>
        <dbReference type="Proteomes" id="UP000222542"/>
    </source>
</evidence>
<keyword evidence="3" id="KW-0804">Transcription</keyword>
<keyword evidence="4" id="KW-0539">Nucleus</keyword>
<comment type="caution">
    <text evidence="6">The sequence shown here is derived from an EMBL/GenBank/DDBJ whole genome shotgun (WGS) entry which is preliminary data.</text>
</comment>